<keyword evidence="2" id="KW-1185">Reference proteome</keyword>
<accession>A0A420Y5M5</accession>
<proteinExistence type="predicted"/>
<dbReference type="EMBL" id="QVQW01000046">
    <property type="protein sequence ID" value="RKU43179.1"/>
    <property type="molecule type" value="Genomic_DNA"/>
</dbReference>
<evidence type="ECO:0000313" key="2">
    <source>
        <dbReference type="Proteomes" id="UP000275385"/>
    </source>
</evidence>
<name>A0A420Y5M5_9PEZI</name>
<comment type="caution">
    <text evidence="1">The sequence shown here is derived from an EMBL/GenBank/DDBJ whole genome shotgun (WGS) entry which is preliminary data.</text>
</comment>
<gene>
    <name evidence="1" type="ORF">DL546_004692</name>
</gene>
<reference evidence="1 2" key="1">
    <citation type="submission" date="2018-08" db="EMBL/GenBank/DDBJ databases">
        <title>Draft genome of the lignicolous fungus Coniochaeta pulveracea.</title>
        <authorList>
            <person name="Borstlap C.J."/>
            <person name="De Witt R.N."/>
            <person name="Botha A."/>
            <person name="Volschenk H."/>
        </authorList>
    </citation>
    <scope>NUCLEOTIDE SEQUENCE [LARGE SCALE GENOMIC DNA]</scope>
    <source>
        <strain evidence="1 2">CAB683</strain>
    </source>
</reference>
<dbReference type="AlphaFoldDB" id="A0A420Y5M5"/>
<organism evidence="1 2">
    <name type="scientific">Coniochaeta pulveracea</name>
    <dbReference type="NCBI Taxonomy" id="177199"/>
    <lineage>
        <taxon>Eukaryota</taxon>
        <taxon>Fungi</taxon>
        <taxon>Dikarya</taxon>
        <taxon>Ascomycota</taxon>
        <taxon>Pezizomycotina</taxon>
        <taxon>Sordariomycetes</taxon>
        <taxon>Sordariomycetidae</taxon>
        <taxon>Coniochaetales</taxon>
        <taxon>Coniochaetaceae</taxon>
        <taxon>Coniochaeta</taxon>
    </lineage>
</organism>
<sequence>MCHGTIVERRCKCHNPNCPASGREPNAEGHSLGLQDAVFSTVFYDFCKDYLRTSRYNYNAVHPNCPFITCEVKPSWAQDLCKTCQNCPQDEEATVAQKANVSTPIGDEAKDKTTVETTCSCSASYLPKRPVLTRGRNVWACPEFEHESSCEVARTLAGC</sequence>
<dbReference type="Proteomes" id="UP000275385">
    <property type="component" value="Unassembled WGS sequence"/>
</dbReference>
<evidence type="ECO:0000313" key="1">
    <source>
        <dbReference type="EMBL" id="RKU43179.1"/>
    </source>
</evidence>
<protein>
    <submittedName>
        <fullName evidence="1">Uncharacterized protein</fullName>
    </submittedName>
</protein>